<dbReference type="Proteomes" id="UP000256779">
    <property type="component" value="Unassembled WGS sequence"/>
</dbReference>
<accession>A0A3D9KVQ3</accession>
<dbReference type="AlphaFoldDB" id="A0A3D9KVQ3"/>
<dbReference type="InterPro" id="IPR029058">
    <property type="entry name" value="AB_hydrolase_fold"/>
</dbReference>
<dbReference type="SUPFAM" id="SSF53474">
    <property type="entry name" value="alpha/beta-Hydrolases"/>
    <property type="match status" value="1"/>
</dbReference>
<organism evidence="2 3">
    <name type="scientific">Marinoscillum furvescens DSM 4134</name>
    <dbReference type="NCBI Taxonomy" id="1122208"/>
    <lineage>
        <taxon>Bacteria</taxon>
        <taxon>Pseudomonadati</taxon>
        <taxon>Bacteroidota</taxon>
        <taxon>Cytophagia</taxon>
        <taxon>Cytophagales</taxon>
        <taxon>Reichenbachiellaceae</taxon>
        <taxon>Marinoscillum</taxon>
    </lineage>
</organism>
<reference evidence="2 3" key="1">
    <citation type="submission" date="2018-07" db="EMBL/GenBank/DDBJ databases">
        <title>Genomic Encyclopedia of Type Strains, Phase IV (KMG-IV): sequencing the most valuable type-strain genomes for metagenomic binning, comparative biology and taxonomic classification.</title>
        <authorList>
            <person name="Goeker M."/>
        </authorList>
    </citation>
    <scope>NUCLEOTIDE SEQUENCE [LARGE SCALE GENOMIC DNA]</scope>
    <source>
        <strain evidence="2 3">DSM 4134</strain>
    </source>
</reference>
<gene>
    <name evidence="2" type="ORF">C7460_13710</name>
</gene>
<protein>
    <submittedName>
        <fullName evidence="2">Proline-specific peptidase</fullName>
    </submittedName>
</protein>
<dbReference type="Gene3D" id="3.40.50.1820">
    <property type="entry name" value="alpha/beta hydrolase"/>
    <property type="match status" value="1"/>
</dbReference>
<feature type="domain" description="AB hydrolase-1" evidence="1">
    <location>
        <begin position="16"/>
        <end position="259"/>
    </location>
</feature>
<dbReference type="PANTHER" id="PTHR43194:SF2">
    <property type="entry name" value="PEROXISOMAL MEMBRANE PROTEIN LPX1"/>
    <property type="match status" value="1"/>
</dbReference>
<dbReference type="InterPro" id="IPR000073">
    <property type="entry name" value="AB_hydrolase_1"/>
</dbReference>
<name>A0A3D9KVQ3_MARFU</name>
<keyword evidence="3" id="KW-1185">Reference proteome</keyword>
<dbReference type="OrthoDB" id="9796770at2"/>
<evidence type="ECO:0000259" key="1">
    <source>
        <dbReference type="Pfam" id="PF00561"/>
    </source>
</evidence>
<evidence type="ECO:0000313" key="3">
    <source>
        <dbReference type="Proteomes" id="UP000256779"/>
    </source>
</evidence>
<sequence>MNQAQYTTKGTGKQDILIIPGGPGLDHSYLQAFFQHLDLSTYRVTTFTPKTYLATDFSKVSYEAFTQDLKEILEEIDATTPIIIGHSFGVTIATEALKRLNIPVKAFISLNMPESITKYNSNLRVLIEQLPESLSSKILEFEEKGDFGDEFFGFVLSEWYPRHAMKITPFPEEFMKSMATFNKGLWAYAMGPNLFRMDGALADWEIYEAFYALDFPKLFVCGDSDTIFTEDVESMAQQSKNGHSFTYPDAAHYPFIENPDTFFRKLNAFLSNLPADTK</sequence>
<dbReference type="PANTHER" id="PTHR43194">
    <property type="entry name" value="HYDROLASE ALPHA/BETA FOLD FAMILY"/>
    <property type="match status" value="1"/>
</dbReference>
<dbReference type="EMBL" id="QREG01000037">
    <property type="protein sequence ID" value="RED91740.1"/>
    <property type="molecule type" value="Genomic_DNA"/>
</dbReference>
<dbReference type="Pfam" id="PF00561">
    <property type="entry name" value="Abhydrolase_1"/>
    <property type="match status" value="1"/>
</dbReference>
<dbReference type="InterPro" id="IPR050228">
    <property type="entry name" value="Carboxylesterase_BioH"/>
</dbReference>
<comment type="caution">
    <text evidence="2">The sequence shown here is derived from an EMBL/GenBank/DDBJ whole genome shotgun (WGS) entry which is preliminary data.</text>
</comment>
<evidence type="ECO:0000313" key="2">
    <source>
        <dbReference type="EMBL" id="RED91740.1"/>
    </source>
</evidence>
<dbReference type="RefSeq" id="WP_115870458.1">
    <property type="nucleotide sequence ID" value="NZ_QREG01000037.1"/>
</dbReference>
<proteinExistence type="predicted"/>